<feature type="compositionally biased region" description="Low complexity" evidence="1">
    <location>
        <begin position="14"/>
        <end position="35"/>
    </location>
</feature>
<proteinExistence type="predicted"/>
<evidence type="ECO:0000313" key="2">
    <source>
        <dbReference type="EMBL" id="JAE14035.1"/>
    </source>
</evidence>
<dbReference type="EMBL" id="GBRH01183861">
    <property type="protein sequence ID" value="JAE14035.1"/>
    <property type="molecule type" value="Transcribed_RNA"/>
</dbReference>
<organism evidence="2">
    <name type="scientific">Arundo donax</name>
    <name type="common">Giant reed</name>
    <name type="synonym">Donax arundinaceus</name>
    <dbReference type="NCBI Taxonomy" id="35708"/>
    <lineage>
        <taxon>Eukaryota</taxon>
        <taxon>Viridiplantae</taxon>
        <taxon>Streptophyta</taxon>
        <taxon>Embryophyta</taxon>
        <taxon>Tracheophyta</taxon>
        <taxon>Spermatophyta</taxon>
        <taxon>Magnoliopsida</taxon>
        <taxon>Liliopsida</taxon>
        <taxon>Poales</taxon>
        <taxon>Poaceae</taxon>
        <taxon>PACMAD clade</taxon>
        <taxon>Arundinoideae</taxon>
        <taxon>Arundineae</taxon>
        <taxon>Arundo</taxon>
    </lineage>
</organism>
<sequence>MPPRARGCPRRPEAAATTSPRSASPAFTARSAAPT</sequence>
<accession>A0A0A9FLY9</accession>
<reference evidence="2" key="1">
    <citation type="submission" date="2014-09" db="EMBL/GenBank/DDBJ databases">
        <authorList>
            <person name="Magalhaes I.L.F."/>
            <person name="Oliveira U."/>
            <person name="Santos F.R."/>
            <person name="Vidigal T.H.D.A."/>
            <person name="Brescovit A.D."/>
            <person name="Santos A.J."/>
        </authorList>
    </citation>
    <scope>NUCLEOTIDE SEQUENCE</scope>
    <source>
        <tissue evidence="2">Shoot tissue taken approximately 20 cm above the soil surface</tissue>
    </source>
</reference>
<feature type="region of interest" description="Disordered" evidence="1">
    <location>
        <begin position="1"/>
        <end position="35"/>
    </location>
</feature>
<name>A0A0A9FLY9_ARUDO</name>
<reference evidence="2" key="2">
    <citation type="journal article" date="2015" name="Data Brief">
        <title>Shoot transcriptome of the giant reed, Arundo donax.</title>
        <authorList>
            <person name="Barrero R.A."/>
            <person name="Guerrero F.D."/>
            <person name="Moolhuijzen P."/>
            <person name="Goolsby J.A."/>
            <person name="Tidwell J."/>
            <person name="Bellgard S.E."/>
            <person name="Bellgard M.I."/>
        </authorList>
    </citation>
    <scope>NUCLEOTIDE SEQUENCE</scope>
    <source>
        <tissue evidence="2">Shoot tissue taken approximately 20 cm above the soil surface</tissue>
    </source>
</reference>
<protein>
    <submittedName>
        <fullName evidence="2">Uncharacterized protein</fullName>
    </submittedName>
</protein>
<evidence type="ECO:0000256" key="1">
    <source>
        <dbReference type="SAM" id="MobiDB-lite"/>
    </source>
</evidence>
<dbReference type="AlphaFoldDB" id="A0A0A9FLY9"/>